<name>A0A137P536_CONC2</name>
<evidence type="ECO:0000259" key="1">
    <source>
        <dbReference type="Pfam" id="PF18198"/>
    </source>
</evidence>
<sequence>LHFLLARLHAVVQEGLRYVPLGWSKTYEFNNPDLSSGLNTIDIWLDSVAQGRSNLTPDKI</sequence>
<gene>
    <name evidence="2" type="ORF">CONCODRAFT_25596</name>
</gene>
<dbReference type="STRING" id="796925.A0A137P536"/>
<reference evidence="2 3" key="1">
    <citation type="journal article" date="2015" name="Genome Biol. Evol.">
        <title>Phylogenomic analyses indicate that early fungi evolved digesting cell walls of algal ancestors of land plants.</title>
        <authorList>
            <person name="Chang Y."/>
            <person name="Wang S."/>
            <person name="Sekimoto S."/>
            <person name="Aerts A.L."/>
            <person name="Choi C."/>
            <person name="Clum A."/>
            <person name="LaButti K.M."/>
            <person name="Lindquist E.A."/>
            <person name="Yee Ngan C."/>
            <person name="Ohm R.A."/>
            <person name="Salamov A.A."/>
            <person name="Grigoriev I.V."/>
            <person name="Spatafora J.W."/>
            <person name="Berbee M.L."/>
        </authorList>
    </citation>
    <scope>NUCLEOTIDE SEQUENCE [LARGE SCALE GENOMIC DNA]</scope>
    <source>
        <strain evidence="2 3">NRRL 28638</strain>
    </source>
</reference>
<feature type="non-terminal residue" evidence="2">
    <location>
        <position position="1"/>
    </location>
</feature>
<dbReference type="AlphaFoldDB" id="A0A137P536"/>
<feature type="non-terminal residue" evidence="2">
    <location>
        <position position="60"/>
    </location>
</feature>
<dbReference type="OrthoDB" id="447173at2759"/>
<evidence type="ECO:0000313" key="3">
    <source>
        <dbReference type="Proteomes" id="UP000070444"/>
    </source>
</evidence>
<dbReference type="Pfam" id="PF18198">
    <property type="entry name" value="AAA_lid_11"/>
    <property type="match status" value="1"/>
</dbReference>
<evidence type="ECO:0000313" key="2">
    <source>
        <dbReference type="EMBL" id="KXN70127.1"/>
    </source>
</evidence>
<dbReference type="EMBL" id="KQ964512">
    <property type="protein sequence ID" value="KXN70127.1"/>
    <property type="molecule type" value="Genomic_DNA"/>
</dbReference>
<accession>A0A137P536</accession>
<dbReference type="InterPro" id="IPR042219">
    <property type="entry name" value="AAA_lid_11_sf"/>
</dbReference>
<dbReference type="InterPro" id="IPR041658">
    <property type="entry name" value="AAA_lid_11"/>
</dbReference>
<keyword evidence="3" id="KW-1185">Reference proteome</keyword>
<feature type="domain" description="Dynein heavy chain AAA lid" evidence="1">
    <location>
        <begin position="1"/>
        <end position="48"/>
    </location>
</feature>
<organism evidence="2 3">
    <name type="scientific">Conidiobolus coronatus (strain ATCC 28846 / CBS 209.66 / NRRL 28638)</name>
    <name type="common">Delacroixia coronata</name>
    <dbReference type="NCBI Taxonomy" id="796925"/>
    <lineage>
        <taxon>Eukaryota</taxon>
        <taxon>Fungi</taxon>
        <taxon>Fungi incertae sedis</taxon>
        <taxon>Zoopagomycota</taxon>
        <taxon>Entomophthoromycotina</taxon>
        <taxon>Entomophthoromycetes</taxon>
        <taxon>Entomophthorales</taxon>
        <taxon>Ancylistaceae</taxon>
        <taxon>Conidiobolus</taxon>
    </lineage>
</organism>
<dbReference type="Proteomes" id="UP000070444">
    <property type="component" value="Unassembled WGS sequence"/>
</dbReference>
<protein>
    <submittedName>
        <fullName evidence="2">Dynein heavy chain</fullName>
    </submittedName>
</protein>
<dbReference type="Gene3D" id="1.10.8.720">
    <property type="entry name" value="Region D6 of dynein motor"/>
    <property type="match status" value="1"/>
</dbReference>
<proteinExistence type="predicted"/>